<gene>
    <name evidence="2" type="ORF">GCM10010151_50290</name>
</gene>
<proteinExistence type="predicted"/>
<sequence length="69" mass="7717">MGRIRVGKPHVKIDTPSHVRGIREGNAKRSMSRQIGHHKDHTADARRSTGIRPKKHDAILKIMPNLPPG</sequence>
<evidence type="ECO:0000256" key="1">
    <source>
        <dbReference type="SAM" id="MobiDB-lite"/>
    </source>
</evidence>
<evidence type="ECO:0000313" key="2">
    <source>
        <dbReference type="EMBL" id="GAA0354713.1"/>
    </source>
</evidence>
<protein>
    <recommendedName>
        <fullName evidence="4">50S ribosomal protein L35</fullName>
    </recommendedName>
</protein>
<dbReference type="RefSeq" id="WP_252801749.1">
    <property type="nucleotide sequence ID" value="NZ_BAAABM010000047.1"/>
</dbReference>
<feature type="compositionally biased region" description="Basic and acidic residues" evidence="1">
    <location>
        <begin position="11"/>
        <end position="27"/>
    </location>
</feature>
<comment type="caution">
    <text evidence="2">The sequence shown here is derived from an EMBL/GenBank/DDBJ whole genome shotgun (WGS) entry which is preliminary data.</text>
</comment>
<dbReference type="EMBL" id="BAAABM010000047">
    <property type="protein sequence ID" value="GAA0354713.1"/>
    <property type="molecule type" value="Genomic_DNA"/>
</dbReference>
<evidence type="ECO:0000313" key="3">
    <source>
        <dbReference type="Proteomes" id="UP001501822"/>
    </source>
</evidence>
<evidence type="ECO:0008006" key="4">
    <source>
        <dbReference type="Google" id="ProtNLM"/>
    </source>
</evidence>
<organism evidence="2 3">
    <name type="scientific">Actinoallomurus spadix</name>
    <dbReference type="NCBI Taxonomy" id="79912"/>
    <lineage>
        <taxon>Bacteria</taxon>
        <taxon>Bacillati</taxon>
        <taxon>Actinomycetota</taxon>
        <taxon>Actinomycetes</taxon>
        <taxon>Streptosporangiales</taxon>
        <taxon>Thermomonosporaceae</taxon>
        <taxon>Actinoallomurus</taxon>
    </lineage>
</organism>
<name>A0ABN0X487_9ACTN</name>
<feature type="region of interest" description="Disordered" evidence="1">
    <location>
        <begin position="1"/>
        <end position="53"/>
    </location>
</feature>
<feature type="compositionally biased region" description="Basic residues" evidence="1">
    <location>
        <begin position="1"/>
        <end position="10"/>
    </location>
</feature>
<accession>A0ABN0X487</accession>
<dbReference type="Proteomes" id="UP001501822">
    <property type="component" value="Unassembled WGS sequence"/>
</dbReference>
<keyword evidence="3" id="KW-1185">Reference proteome</keyword>
<reference evidence="2 3" key="1">
    <citation type="journal article" date="2019" name="Int. J. Syst. Evol. Microbiol.">
        <title>The Global Catalogue of Microorganisms (GCM) 10K type strain sequencing project: providing services to taxonomists for standard genome sequencing and annotation.</title>
        <authorList>
            <consortium name="The Broad Institute Genomics Platform"/>
            <consortium name="The Broad Institute Genome Sequencing Center for Infectious Disease"/>
            <person name="Wu L."/>
            <person name="Ma J."/>
        </authorList>
    </citation>
    <scope>NUCLEOTIDE SEQUENCE [LARGE SCALE GENOMIC DNA]</scope>
    <source>
        <strain evidence="2 3">JCM 3146</strain>
    </source>
</reference>